<keyword evidence="3" id="KW-1185">Reference proteome</keyword>
<evidence type="ECO:0000313" key="3">
    <source>
        <dbReference type="Proteomes" id="UP000316270"/>
    </source>
</evidence>
<dbReference type="Proteomes" id="UP000316270">
    <property type="component" value="Chromosome 8"/>
</dbReference>
<proteinExistence type="predicted"/>
<name>A0A517LAY8_9PEZI</name>
<dbReference type="AlphaFoldDB" id="A0A517LAY8"/>
<feature type="region of interest" description="Disordered" evidence="1">
    <location>
        <begin position="47"/>
        <end position="85"/>
    </location>
</feature>
<sequence length="230" mass="26544">MFKHMIPRLSAKLGDVVRKVVRGREVRKERKRREELTARLAQWTRKSPLIGGEDERREEGEQLAPVATVSGEEERSEREEQVAAPDAVVEDAVLAEDEDDVFFDAEETGVPEGPGERPGTPLWVKLVEECAVEDGEEHREVRVMRGKRGVVRSASDALHELEWMLGFGEGMQEKAVEKGVGWWEEFMTGERVKRSTEADWLLQVRLDWVEWRQERGVEHLKEIDVMEERD</sequence>
<evidence type="ECO:0000256" key="1">
    <source>
        <dbReference type="SAM" id="MobiDB-lite"/>
    </source>
</evidence>
<accession>A0A517LAY8</accession>
<evidence type="ECO:0000313" key="2">
    <source>
        <dbReference type="EMBL" id="QDS72801.1"/>
    </source>
</evidence>
<feature type="compositionally biased region" description="Basic and acidic residues" evidence="1">
    <location>
        <begin position="72"/>
        <end position="81"/>
    </location>
</feature>
<protein>
    <submittedName>
        <fullName evidence="2">Uncharacterized protein</fullName>
    </submittedName>
</protein>
<reference evidence="2 3" key="1">
    <citation type="submission" date="2019-07" db="EMBL/GenBank/DDBJ databases">
        <title>Finished genome of Venturia effusa.</title>
        <authorList>
            <person name="Young C.A."/>
            <person name="Cox M.P."/>
            <person name="Ganley A.R.D."/>
            <person name="David W.J."/>
        </authorList>
    </citation>
    <scope>NUCLEOTIDE SEQUENCE [LARGE SCALE GENOMIC DNA]</scope>
    <source>
        <strain evidence="3">albino</strain>
    </source>
</reference>
<gene>
    <name evidence="2" type="ORF">FKW77_006469</name>
</gene>
<dbReference type="EMBL" id="CP042192">
    <property type="protein sequence ID" value="QDS72801.1"/>
    <property type="molecule type" value="Genomic_DNA"/>
</dbReference>
<organism evidence="2 3">
    <name type="scientific">Venturia effusa</name>
    <dbReference type="NCBI Taxonomy" id="50376"/>
    <lineage>
        <taxon>Eukaryota</taxon>
        <taxon>Fungi</taxon>
        <taxon>Dikarya</taxon>
        <taxon>Ascomycota</taxon>
        <taxon>Pezizomycotina</taxon>
        <taxon>Dothideomycetes</taxon>
        <taxon>Pleosporomycetidae</taxon>
        <taxon>Venturiales</taxon>
        <taxon>Venturiaceae</taxon>
        <taxon>Venturia</taxon>
    </lineage>
</organism>